<dbReference type="PANTHER" id="PTHR10806:SF6">
    <property type="entry name" value="SIGNAL PEPTIDASE COMPLEX CATALYTIC SUBUNIT SEC11"/>
    <property type="match status" value="1"/>
</dbReference>
<comment type="subcellular location">
    <subcellularLocation>
        <location evidence="1">Membrane</location>
    </subcellularLocation>
</comment>
<dbReference type="GO" id="GO:0006465">
    <property type="term" value="P:signal peptide processing"/>
    <property type="evidence" value="ECO:0007669"/>
    <property type="project" value="UniProtKB-UniRule"/>
</dbReference>
<evidence type="ECO:0000256" key="1">
    <source>
        <dbReference type="ARBA" id="ARBA00004370"/>
    </source>
</evidence>
<keyword evidence="7" id="KW-0378">Hydrolase</keyword>
<dbReference type="CDD" id="cd06530">
    <property type="entry name" value="S26_SPase_I"/>
    <property type="match status" value="1"/>
</dbReference>
<evidence type="ECO:0000256" key="4">
    <source>
        <dbReference type="ARBA" id="ARBA00023136"/>
    </source>
</evidence>
<gene>
    <name evidence="7" type="ORF">GKZ89_03165</name>
</gene>
<dbReference type="SUPFAM" id="SSF51306">
    <property type="entry name" value="LexA/Signal peptidase"/>
    <property type="match status" value="1"/>
</dbReference>
<keyword evidence="2 6" id="KW-0812">Transmembrane</keyword>
<evidence type="ECO:0000256" key="2">
    <source>
        <dbReference type="ARBA" id="ARBA00022692"/>
    </source>
</evidence>
<dbReference type="OrthoDB" id="1648066at2"/>
<reference evidence="7 8" key="1">
    <citation type="journal article" date="2017" name="Int. J. Syst. Evol. Microbiol.">
        <title>Bacillus mangrovi sp. nov., isolated from a sediment sample from a mangrove forest.</title>
        <authorList>
            <person name="Gupta V."/>
            <person name="Singh P.K."/>
            <person name="Korpole S."/>
            <person name="Tanuku N.R.S."/>
            <person name="Pinnaka A.K."/>
        </authorList>
    </citation>
    <scope>NUCLEOTIDE SEQUENCE [LARGE SCALE GENOMIC DNA]</scope>
    <source>
        <strain evidence="7 8">KCTC 33872</strain>
    </source>
</reference>
<name>A0A7X2V3U9_9BACI</name>
<dbReference type="NCBIfam" id="TIGR02228">
    <property type="entry name" value="sigpep_I_arch"/>
    <property type="match status" value="1"/>
</dbReference>
<protein>
    <recommendedName>
        <fullName evidence="5">Signal peptidase I</fullName>
        <ecNumber evidence="5">3.4.21.89</ecNumber>
    </recommendedName>
</protein>
<dbReference type="PRINTS" id="PR00728">
    <property type="entry name" value="SIGNALPTASE"/>
</dbReference>
<dbReference type="AlphaFoldDB" id="A0A7X2V3U9"/>
<dbReference type="InterPro" id="IPR036286">
    <property type="entry name" value="LexA/Signal_pep-like_sf"/>
</dbReference>
<sequence>MKRSWKKYLIRPLWGAAILFYVLLLGNTHQFLPLQLKNVLSGSMEPEFSAGSMILIKRTTMRDKFQPGDVITFRADENILITHRIEKLLDRETYLTKGDANNGADSEPVNKEQIIGRYSGLSIPFAGYLFMSIQSSIRPIILFIPGLFLLYLSSRLLFSKKEIIKQD</sequence>
<dbReference type="EMBL" id="WMIB01000001">
    <property type="protein sequence ID" value="MTH52393.1"/>
    <property type="molecule type" value="Genomic_DNA"/>
</dbReference>
<feature type="transmembrane region" description="Helical" evidence="6">
    <location>
        <begin position="12"/>
        <end position="32"/>
    </location>
</feature>
<organism evidence="7 8">
    <name type="scientific">Metabacillus mangrovi</name>
    <dbReference type="NCBI Taxonomy" id="1491830"/>
    <lineage>
        <taxon>Bacteria</taxon>
        <taxon>Bacillati</taxon>
        <taxon>Bacillota</taxon>
        <taxon>Bacilli</taxon>
        <taxon>Bacillales</taxon>
        <taxon>Bacillaceae</taxon>
        <taxon>Metabacillus</taxon>
    </lineage>
</organism>
<feature type="transmembrane region" description="Helical" evidence="6">
    <location>
        <begin position="137"/>
        <end position="158"/>
    </location>
</feature>
<evidence type="ECO:0000256" key="5">
    <source>
        <dbReference type="NCBIfam" id="TIGR02228"/>
    </source>
</evidence>
<dbReference type="Gene3D" id="2.10.109.10">
    <property type="entry name" value="Umud Fragment, subunit A"/>
    <property type="match status" value="1"/>
</dbReference>
<dbReference type="InterPro" id="IPR019533">
    <property type="entry name" value="Peptidase_S26"/>
</dbReference>
<accession>A0A7X2V3U9</accession>
<evidence type="ECO:0000313" key="8">
    <source>
        <dbReference type="Proteomes" id="UP000434639"/>
    </source>
</evidence>
<keyword evidence="3 6" id="KW-1133">Transmembrane helix</keyword>
<dbReference type="PANTHER" id="PTHR10806">
    <property type="entry name" value="SIGNAL PEPTIDASE COMPLEX CATALYTIC SUBUNIT SEC11"/>
    <property type="match status" value="1"/>
</dbReference>
<proteinExistence type="predicted"/>
<dbReference type="EC" id="3.4.21.89" evidence="5"/>
<dbReference type="GO" id="GO:0009003">
    <property type="term" value="F:signal peptidase activity"/>
    <property type="evidence" value="ECO:0007669"/>
    <property type="project" value="UniProtKB-EC"/>
</dbReference>
<dbReference type="InterPro" id="IPR001733">
    <property type="entry name" value="Peptidase_S26B"/>
</dbReference>
<dbReference type="GO" id="GO:0004252">
    <property type="term" value="F:serine-type endopeptidase activity"/>
    <property type="evidence" value="ECO:0007669"/>
    <property type="project" value="UniProtKB-UniRule"/>
</dbReference>
<comment type="caution">
    <text evidence="7">The sequence shown here is derived from an EMBL/GenBank/DDBJ whole genome shotgun (WGS) entry which is preliminary data.</text>
</comment>
<evidence type="ECO:0000313" key="7">
    <source>
        <dbReference type="EMBL" id="MTH52393.1"/>
    </source>
</evidence>
<evidence type="ECO:0000256" key="3">
    <source>
        <dbReference type="ARBA" id="ARBA00022989"/>
    </source>
</evidence>
<keyword evidence="8" id="KW-1185">Reference proteome</keyword>
<keyword evidence="4 6" id="KW-0472">Membrane</keyword>
<dbReference type="Proteomes" id="UP000434639">
    <property type="component" value="Unassembled WGS sequence"/>
</dbReference>
<evidence type="ECO:0000256" key="6">
    <source>
        <dbReference type="SAM" id="Phobius"/>
    </source>
</evidence>
<dbReference type="GO" id="GO:0016020">
    <property type="term" value="C:membrane"/>
    <property type="evidence" value="ECO:0007669"/>
    <property type="project" value="UniProtKB-SubCell"/>
</dbReference>
<dbReference type="RefSeq" id="WP_155110895.1">
    <property type="nucleotide sequence ID" value="NZ_WMIB01000001.1"/>
</dbReference>